<keyword evidence="7" id="KW-0695">RNA-directed DNA polymerase</keyword>
<evidence type="ECO:0000256" key="5">
    <source>
        <dbReference type="ARBA" id="ARBA00022759"/>
    </source>
</evidence>
<accession>A0A812BRA6</accession>
<proteinExistence type="predicted"/>
<evidence type="ECO:0000256" key="2">
    <source>
        <dbReference type="ARBA" id="ARBA00022679"/>
    </source>
</evidence>
<keyword evidence="2" id="KW-0808">Transferase</keyword>
<dbReference type="PANTHER" id="PTHR37984:SF5">
    <property type="entry name" value="PROTEIN NYNRIN-LIKE"/>
    <property type="match status" value="1"/>
</dbReference>
<dbReference type="PROSITE" id="PS50878">
    <property type="entry name" value="RT_POL"/>
    <property type="match status" value="1"/>
</dbReference>
<feature type="domain" description="Reverse transcriptase" evidence="8">
    <location>
        <begin position="1"/>
        <end position="161"/>
    </location>
</feature>
<evidence type="ECO:0000256" key="4">
    <source>
        <dbReference type="ARBA" id="ARBA00022722"/>
    </source>
</evidence>
<dbReference type="PANTHER" id="PTHR37984">
    <property type="entry name" value="PROTEIN CBG26694"/>
    <property type="match status" value="1"/>
</dbReference>
<evidence type="ECO:0000256" key="6">
    <source>
        <dbReference type="ARBA" id="ARBA00022801"/>
    </source>
</evidence>
<dbReference type="FunFam" id="3.10.10.10:FF:000007">
    <property type="entry name" value="Retrovirus-related Pol polyprotein from transposon 17.6-like Protein"/>
    <property type="match status" value="1"/>
</dbReference>
<dbReference type="AlphaFoldDB" id="A0A812BRA6"/>
<evidence type="ECO:0000256" key="1">
    <source>
        <dbReference type="ARBA" id="ARBA00022670"/>
    </source>
</evidence>
<reference evidence="9" key="1">
    <citation type="submission" date="2021-01" db="EMBL/GenBank/DDBJ databases">
        <authorList>
            <person name="Li R."/>
            <person name="Bekaert M."/>
        </authorList>
    </citation>
    <scope>NUCLEOTIDE SEQUENCE</scope>
    <source>
        <strain evidence="9">Farmed</strain>
    </source>
</reference>
<evidence type="ECO:0000256" key="3">
    <source>
        <dbReference type="ARBA" id="ARBA00022695"/>
    </source>
</evidence>
<gene>
    <name evidence="9" type="ORF">SPHA_22110</name>
</gene>
<keyword evidence="6" id="KW-0378">Hydrolase</keyword>
<dbReference type="EMBL" id="CAHIKZ030000814">
    <property type="protein sequence ID" value="CAE1240059.1"/>
    <property type="molecule type" value="Genomic_DNA"/>
</dbReference>
<dbReference type="InterPro" id="IPR000477">
    <property type="entry name" value="RT_dom"/>
</dbReference>
<dbReference type="GO" id="GO:0006508">
    <property type="term" value="P:proteolysis"/>
    <property type="evidence" value="ECO:0007669"/>
    <property type="project" value="UniProtKB-KW"/>
</dbReference>
<dbReference type="GO" id="GO:0004519">
    <property type="term" value="F:endonuclease activity"/>
    <property type="evidence" value="ECO:0007669"/>
    <property type="project" value="UniProtKB-KW"/>
</dbReference>
<keyword evidence="4" id="KW-0540">Nuclease</keyword>
<dbReference type="InterPro" id="IPR043502">
    <property type="entry name" value="DNA/RNA_pol_sf"/>
</dbReference>
<dbReference type="InterPro" id="IPR043128">
    <property type="entry name" value="Rev_trsase/Diguanyl_cyclase"/>
</dbReference>
<keyword evidence="3" id="KW-0548">Nucleotidyltransferase</keyword>
<dbReference type="GO" id="GO:0003964">
    <property type="term" value="F:RNA-directed DNA polymerase activity"/>
    <property type="evidence" value="ECO:0007669"/>
    <property type="project" value="UniProtKB-KW"/>
</dbReference>
<dbReference type="CDD" id="cd01647">
    <property type="entry name" value="RT_LTR"/>
    <property type="match status" value="1"/>
</dbReference>
<dbReference type="Gene3D" id="3.30.70.270">
    <property type="match status" value="3"/>
</dbReference>
<evidence type="ECO:0000313" key="9">
    <source>
        <dbReference type="EMBL" id="CAE1240059.1"/>
    </source>
</evidence>
<keyword evidence="1" id="KW-0645">Protease</keyword>
<keyword evidence="10" id="KW-1185">Reference proteome</keyword>
<name>A0A812BRA6_ACAPH</name>
<dbReference type="Pfam" id="PF00078">
    <property type="entry name" value="RVT_1"/>
    <property type="match status" value="1"/>
</dbReference>
<sequence>MVPKAQDGAWRPCRDYRRLNAQTVPDKYPVPNLADFAISLQGATVFTKIDLRKAFYQIPVAEEDVHKTAITTPFGLFEFLRMPFGLRNAAQSFQRLIDEALRGIPHSFACIDYLLIASANMDDHKHHVTQVFERLDHYGLKINLDKCLFAVPKLNFLGFVIDNSGITPIPEKVKAISEFPEPTTLRERRRYLGLINYYRQFISKCSQILAPLIDLLRGQGKRNVTIKLANETLAIFINSRNALANFTK</sequence>
<evidence type="ECO:0000259" key="8">
    <source>
        <dbReference type="PROSITE" id="PS50878"/>
    </source>
</evidence>
<organism evidence="9 10">
    <name type="scientific">Acanthosepion pharaonis</name>
    <name type="common">Pharaoh cuttlefish</name>
    <name type="synonym">Sepia pharaonis</name>
    <dbReference type="NCBI Taxonomy" id="158019"/>
    <lineage>
        <taxon>Eukaryota</taxon>
        <taxon>Metazoa</taxon>
        <taxon>Spiralia</taxon>
        <taxon>Lophotrochozoa</taxon>
        <taxon>Mollusca</taxon>
        <taxon>Cephalopoda</taxon>
        <taxon>Coleoidea</taxon>
        <taxon>Decapodiformes</taxon>
        <taxon>Sepiida</taxon>
        <taxon>Sepiina</taxon>
        <taxon>Sepiidae</taxon>
        <taxon>Acanthosepion</taxon>
    </lineage>
</organism>
<dbReference type="InterPro" id="IPR050951">
    <property type="entry name" value="Retrovirus_Pol_polyprotein"/>
</dbReference>
<comment type="caution">
    <text evidence="9">The sequence shown here is derived from an EMBL/GenBank/DDBJ whole genome shotgun (WGS) entry which is preliminary data.</text>
</comment>
<dbReference type="OrthoDB" id="116078at2759"/>
<evidence type="ECO:0000256" key="7">
    <source>
        <dbReference type="ARBA" id="ARBA00022918"/>
    </source>
</evidence>
<dbReference type="SUPFAM" id="SSF56672">
    <property type="entry name" value="DNA/RNA polymerases"/>
    <property type="match status" value="1"/>
</dbReference>
<keyword evidence="5" id="KW-0255">Endonuclease</keyword>
<dbReference type="GO" id="GO:0008233">
    <property type="term" value="F:peptidase activity"/>
    <property type="evidence" value="ECO:0007669"/>
    <property type="project" value="UniProtKB-KW"/>
</dbReference>
<protein>
    <submittedName>
        <fullName evidence="9">Retrovirus-related Pol polyprotein from transposon 297,Retrovirus-related Pol polyprotein from transposon 17.6</fullName>
    </submittedName>
</protein>
<evidence type="ECO:0000313" key="10">
    <source>
        <dbReference type="Proteomes" id="UP000597762"/>
    </source>
</evidence>
<dbReference type="Proteomes" id="UP000597762">
    <property type="component" value="Unassembled WGS sequence"/>
</dbReference>